<dbReference type="SUPFAM" id="SSF82649">
    <property type="entry name" value="SufE/NifU"/>
    <property type="match status" value="1"/>
</dbReference>
<protein>
    <submittedName>
        <fullName evidence="2">SUF system NifU family Fe-S cluster assembly protein</fullName>
    </submittedName>
</protein>
<dbReference type="Pfam" id="PF01592">
    <property type="entry name" value="NifU_N"/>
    <property type="match status" value="1"/>
</dbReference>
<evidence type="ECO:0000313" key="2">
    <source>
        <dbReference type="EMBL" id="MAG18289.1"/>
    </source>
</evidence>
<dbReference type="AlphaFoldDB" id="A0A2D6LQ22"/>
<dbReference type="Proteomes" id="UP000226712">
    <property type="component" value="Unassembled WGS sequence"/>
</dbReference>
<dbReference type="NCBIfam" id="TIGR01994">
    <property type="entry name" value="SUF_scaf_2"/>
    <property type="match status" value="1"/>
</dbReference>
<organism evidence="2 3">
    <name type="scientific">Candidatus Iainarchaeum sp</name>
    <dbReference type="NCBI Taxonomy" id="3101447"/>
    <lineage>
        <taxon>Archaea</taxon>
        <taxon>Candidatus Iainarchaeota</taxon>
        <taxon>Candidatus Iainarchaeia</taxon>
        <taxon>Candidatus Iainarchaeales</taxon>
        <taxon>Candidatus Iainarchaeaceae</taxon>
        <taxon>Candidatus Iainarchaeum</taxon>
    </lineage>
</organism>
<dbReference type="InterPro" id="IPR002871">
    <property type="entry name" value="NIF_FeS_clus_asmbl_NifU_N"/>
</dbReference>
<evidence type="ECO:0000313" key="3">
    <source>
        <dbReference type="Proteomes" id="UP000226712"/>
    </source>
</evidence>
<accession>A0A2D6LQ22</accession>
<feature type="domain" description="NIF system FeS cluster assembly NifU N-terminal" evidence="1">
    <location>
        <begin position="6"/>
        <end position="125"/>
    </location>
</feature>
<dbReference type="Gene3D" id="3.90.1010.10">
    <property type="match status" value="1"/>
</dbReference>
<dbReference type="EMBL" id="NZBD01000015">
    <property type="protein sequence ID" value="MAG18289.1"/>
    <property type="molecule type" value="Genomic_DNA"/>
</dbReference>
<evidence type="ECO:0000259" key="1">
    <source>
        <dbReference type="Pfam" id="PF01592"/>
    </source>
</evidence>
<comment type="caution">
    <text evidence="2">The sequence shown here is derived from an EMBL/GenBank/DDBJ whole genome shotgun (WGS) entry which is preliminary data.</text>
</comment>
<gene>
    <name evidence="2" type="ORF">CL944_02345</name>
</gene>
<proteinExistence type="predicted"/>
<reference evidence="3" key="1">
    <citation type="submission" date="2017-09" db="EMBL/GenBank/DDBJ databases">
        <title>The Reconstruction of 2,631 Draft Metagenome-Assembled Genomes from the Global Oceans.</title>
        <authorList>
            <person name="Tully B.J."/>
            <person name="Graham E.D."/>
            <person name="Heidelberg J.F."/>
        </authorList>
    </citation>
    <scope>NUCLEOTIDE SEQUENCE [LARGE SCALE GENOMIC DNA]</scope>
</reference>
<name>A0A2D6LQ22_9ARCH</name>
<dbReference type="GO" id="GO:0005506">
    <property type="term" value="F:iron ion binding"/>
    <property type="evidence" value="ECO:0007669"/>
    <property type="project" value="InterPro"/>
</dbReference>
<sequence>MVGEIYTEIILDLYKNPVNKGNITKPEIDVSGGNPSCGDQVEFTMRIKDDVIEDVKFTGSGCAISVASSSIITEMVKGRNVQQAKKISREDFFDELGNIIQTRIKCALLGFMVLKQGIEAYEKNESKPTIIKGIVI</sequence>
<dbReference type="GO" id="GO:0016226">
    <property type="term" value="P:iron-sulfur cluster assembly"/>
    <property type="evidence" value="ECO:0007669"/>
    <property type="project" value="InterPro"/>
</dbReference>
<dbReference type="PANTHER" id="PTHR10093">
    <property type="entry name" value="IRON-SULFUR CLUSTER ASSEMBLY ENZYME NIFU HOMOLOG"/>
    <property type="match status" value="1"/>
</dbReference>
<dbReference type="CDD" id="cd06664">
    <property type="entry name" value="IscU_like"/>
    <property type="match status" value="1"/>
</dbReference>
<dbReference type="GO" id="GO:0051536">
    <property type="term" value="F:iron-sulfur cluster binding"/>
    <property type="evidence" value="ECO:0007669"/>
    <property type="project" value="InterPro"/>
</dbReference>